<sequence length="134" mass="15207">MIKGLGVDLVETIRIRKTIETRGEKFLKRVFTSDEIKYCLKYKRSDATIRSVPYPNVPTLRSGSRLRVGASGRVPYPHFAARFAAKEAFLKAIGTGWGRKISPAWKEIEVEKPSGKPPKIILHGKALKIYHRMK</sequence>
<dbReference type="AlphaFoldDB" id="X1U1F6"/>
<keyword evidence="1" id="KW-0808">Transferase</keyword>
<name>X1U1F6_9ZZZZ</name>
<dbReference type="InterPro" id="IPR037143">
    <property type="entry name" value="4-PPantetheinyl_Trfase_dom_sf"/>
</dbReference>
<gene>
    <name evidence="3" type="ORF">S12H4_34793</name>
</gene>
<feature type="domain" description="4'-phosphopantetheinyl transferase" evidence="2">
    <location>
        <begin position="4"/>
        <end position="129"/>
    </location>
</feature>
<reference evidence="3" key="1">
    <citation type="journal article" date="2014" name="Front. Microbiol.">
        <title>High frequency of phylogenetically diverse reductive dehalogenase-homologous genes in deep subseafloor sedimentary metagenomes.</title>
        <authorList>
            <person name="Kawai M."/>
            <person name="Futagami T."/>
            <person name="Toyoda A."/>
            <person name="Takaki Y."/>
            <person name="Nishi S."/>
            <person name="Hori S."/>
            <person name="Arai W."/>
            <person name="Tsubouchi T."/>
            <person name="Morono Y."/>
            <person name="Uchiyama I."/>
            <person name="Ito T."/>
            <person name="Fujiyama A."/>
            <person name="Inagaki F."/>
            <person name="Takami H."/>
        </authorList>
    </citation>
    <scope>NUCLEOTIDE SEQUENCE</scope>
    <source>
        <strain evidence="3">Expedition CK06-06</strain>
    </source>
</reference>
<dbReference type="SUPFAM" id="SSF56214">
    <property type="entry name" value="4'-phosphopantetheinyl transferase"/>
    <property type="match status" value="1"/>
</dbReference>
<accession>X1U1F6</accession>
<evidence type="ECO:0000259" key="2">
    <source>
        <dbReference type="Pfam" id="PF01648"/>
    </source>
</evidence>
<dbReference type="GO" id="GO:0000287">
    <property type="term" value="F:magnesium ion binding"/>
    <property type="evidence" value="ECO:0007669"/>
    <property type="project" value="InterPro"/>
</dbReference>
<dbReference type="Gene3D" id="3.90.470.20">
    <property type="entry name" value="4'-phosphopantetheinyl transferase domain"/>
    <property type="match status" value="1"/>
</dbReference>
<dbReference type="EMBL" id="BARW01020611">
    <property type="protein sequence ID" value="GAI93660.1"/>
    <property type="molecule type" value="Genomic_DNA"/>
</dbReference>
<dbReference type="GO" id="GO:0008897">
    <property type="term" value="F:holo-[acyl-carrier-protein] synthase activity"/>
    <property type="evidence" value="ECO:0007669"/>
    <property type="project" value="InterPro"/>
</dbReference>
<comment type="caution">
    <text evidence="3">The sequence shown here is derived from an EMBL/GenBank/DDBJ whole genome shotgun (WGS) entry which is preliminary data.</text>
</comment>
<organism evidence="3">
    <name type="scientific">marine sediment metagenome</name>
    <dbReference type="NCBI Taxonomy" id="412755"/>
    <lineage>
        <taxon>unclassified sequences</taxon>
        <taxon>metagenomes</taxon>
        <taxon>ecological metagenomes</taxon>
    </lineage>
</organism>
<dbReference type="Pfam" id="PF01648">
    <property type="entry name" value="ACPS"/>
    <property type="match status" value="1"/>
</dbReference>
<feature type="non-terminal residue" evidence="3">
    <location>
        <position position="134"/>
    </location>
</feature>
<evidence type="ECO:0000256" key="1">
    <source>
        <dbReference type="ARBA" id="ARBA00022679"/>
    </source>
</evidence>
<evidence type="ECO:0000313" key="3">
    <source>
        <dbReference type="EMBL" id="GAI93660.1"/>
    </source>
</evidence>
<protein>
    <recommendedName>
        <fullName evidence="2">4'-phosphopantetheinyl transferase domain-containing protein</fullName>
    </recommendedName>
</protein>
<proteinExistence type="predicted"/>
<dbReference type="InterPro" id="IPR008278">
    <property type="entry name" value="4-PPantetheinyl_Trfase_dom"/>
</dbReference>